<dbReference type="PANTHER" id="PTHR43409:SF4">
    <property type="entry name" value="RADICAL SAM SUPERFAMILY PROTEIN"/>
    <property type="match status" value="1"/>
</dbReference>
<comment type="caution">
    <text evidence="7">The sequence shown here is derived from an EMBL/GenBank/DDBJ whole genome shotgun (WGS) entry which is preliminary data.</text>
</comment>
<protein>
    <submittedName>
        <fullName evidence="7">Radical SAM protein</fullName>
    </submittedName>
</protein>
<accession>A0A6I0FBD0</accession>
<dbReference type="SFLD" id="SFLDG01095">
    <property type="entry name" value="Uncharacterised_Radical_SAM_Su"/>
    <property type="match status" value="1"/>
</dbReference>
<dbReference type="SMART" id="SM00729">
    <property type="entry name" value="Elp3"/>
    <property type="match status" value="1"/>
</dbReference>
<dbReference type="PROSITE" id="PS51918">
    <property type="entry name" value="RADICAL_SAM"/>
    <property type="match status" value="1"/>
</dbReference>
<dbReference type="GO" id="GO:0051536">
    <property type="term" value="F:iron-sulfur cluster binding"/>
    <property type="evidence" value="ECO:0007669"/>
    <property type="project" value="UniProtKB-KW"/>
</dbReference>
<organism evidence="7 8">
    <name type="scientific">Alkaliphilus pronyensis</name>
    <dbReference type="NCBI Taxonomy" id="1482732"/>
    <lineage>
        <taxon>Bacteria</taxon>
        <taxon>Bacillati</taxon>
        <taxon>Bacillota</taxon>
        <taxon>Clostridia</taxon>
        <taxon>Peptostreptococcales</taxon>
        <taxon>Natronincolaceae</taxon>
        <taxon>Alkaliphilus</taxon>
    </lineage>
</organism>
<dbReference type="PANTHER" id="PTHR43409">
    <property type="entry name" value="ANAEROBIC MAGNESIUM-PROTOPORPHYRIN IX MONOMETHYL ESTER CYCLASE-RELATED"/>
    <property type="match status" value="1"/>
</dbReference>
<comment type="cofactor">
    <cofactor evidence="1">
        <name>[4Fe-4S] cluster</name>
        <dbReference type="ChEBI" id="CHEBI:49883"/>
    </cofactor>
</comment>
<dbReference type="EMBL" id="WBZC01000025">
    <property type="protein sequence ID" value="KAB3534800.1"/>
    <property type="molecule type" value="Genomic_DNA"/>
</dbReference>
<evidence type="ECO:0000259" key="6">
    <source>
        <dbReference type="PROSITE" id="PS51918"/>
    </source>
</evidence>
<dbReference type="GO" id="GO:0046872">
    <property type="term" value="F:metal ion binding"/>
    <property type="evidence" value="ECO:0007669"/>
    <property type="project" value="UniProtKB-KW"/>
</dbReference>
<dbReference type="InterPro" id="IPR006638">
    <property type="entry name" value="Elp3/MiaA/NifB-like_rSAM"/>
</dbReference>
<keyword evidence="2" id="KW-0949">S-adenosyl-L-methionine</keyword>
<dbReference type="RefSeq" id="WP_151861097.1">
    <property type="nucleotide sequence ID" value="NZ_WBZC01000025.1"/>
</dbReference>
<dbReference type="InterPro" id="IPR007197">
    <property type="entry name" value="rSAM"/>
</dbReference>
<evidence type="ECO:0000256" key="2">
    <source>
        <dbReference type="ARBA" id="ARBA00022691"/>
    </source>
</evidence>
<dbReference type="InterPro" id="IPR023404">
    <property type="entry name" value="rSAM_horseshoe"/>
</dbReference>
<evidence type="ECO:0000256" key="1">
    <source>
        <dbReference type="ARBA" id="ARBA00001966"/>
    </source>
</evidence>
<keyword evidence="5" id="KW-0411">Iron-sulfur</keyword>
<dbReference type="Pfam" id="PF04055">
    <property type="entry name" value="Radical_SAM"/>
    <property type="match status" value="1"/>
</dbReference>
<dbReference type="SFLD" id="SFLDS00029">
    <property type="entry name" value="Radical_SAM"/>
    <property type="match status" value="1"/>
</dbReference>
<reference evidence="7 8" key="1">
    <citation type="submission" date="2019-10" db="EMBL/GenBank/DDBJ databases">
        <title>Alkaliphilus serpentinus sp. nov. and Alkaliphilus pronyensis sp. nov., two novel anaerobic alkaliphilic species isolated from the serpentinized-hosted hydrothermal field of the Prony Bay (New Caledonia).</title>
        <authorList>
            <person name="Postec A."/>
        </authorList>
    </citation>
    <scope>NUCLEOTIDE SEQUENCE [LARGE SCALE GENOMIC DNA]</scope>
    <source>
        <strain evidence="7 8">LacV</strain>
    </source>
</reference>
<name>A0A6I0FBD0_9FIRM</name>
<sequence length="287" mass="32487">MYNYPLFRPPSEAKSLILQVTEGCSHNRCRFCTMYKTKDFKVNGMDEINKQLHQLKTFSKAGDRVFLADGNVLCLKTNKLLEIINRVRAELPNLKRISSYAGPKDLLRKSIEELQAIYNAGLTMLYVGIESGDDTILSGVDKGVTKEEIIEGCLKAKKVGFSLSVMLISGLGGQKLYKQHAKHSAEAINRIQPDFLSLLTLLIEDNGVEEELNKAYGYTSLLPRDVLEETLLFLKELNLNSTVFRMNHASNYLTLKGVLNKDREALIKTVEKAINEDNYREDYLRSL</sequence>
<evidence type="ECO:0000313" key="8">
    <source>
        <dbReference type="Proteomes" id="UP000432715"/>
    </source>
</evidence>
<dbReference type="CDD" id="cd01335">
    <property type="entry name" value="Radical_SAM"/>
    <property type="match status" value="1"/>
</dbReference>
<dbReference type="AlphaFoldDB" id="A0A6I0FBD0"/>
<dbReference type="Gene3D" id="3.80.30.20">
    <property type="entry name" value="tm_1862 like domain"/>
    <property type="match status" value="1"/>
</dbReference>
<evidence type="ECO:0000256" key="3">
    <source>
        <dbReference type="ARBA" id="ARBA00022723"/>
    </source>
</evidence>
<evidence type="ECO:0000256" key="4">
    <source>
        <dbReference type="ARBA" id="ARBA00023004"/>
    </source>
</evidence>
<dbReference type="OrthoDB" id="9777636at2"/>
<dbReference type="InterPro" id="IPR058240">
    <property type="entry name" value="rSAM_sf"/>
</dbReference>
<feature type="domain" description="Radical SAM core" evidence="6">
    <location>
        <begin position="8"/>
        <end position="240"/>
    </location>
</feature>
<keyword evidence="4" id="KW-0408">Iron</keyword>
<dbReference type="GO" id="GO:0003824">
    <property type="term" value="F:catalytic activity"/>
    <property type="evidence" value="ECO:0007669"/>
    <property type="project" value="InterPro"/>
</dbReference>
<dbReference type="SUPFAM" id="SSF102114">
    <property type="entry name" value="Radical SAM enzymes"/>
    <property type="match status" value="1"/>
</dbReference>
<keyword evidence="8" id="KW-1185">Reference proteome</keyword>
<gene>
    <name evidence="7" type="ORF">F8154_08030</name>
</gene>
<dbReference type="SFLD" id="SFLDG01082">
    <property type="entry name" value="B12-binding_domain_containing"/>
    <property type="match status" value="1"/>
</dbReference>
<proteinExistence type="predicted"/>
<dbReference type="Proteomes" id="UP000432715">
    <property type="component" value="Unassembled WGS sequence"/>
</dbReference>
<evidence type="ECO:0000256" key="5">
    <source>
        <dbReference type="ARBA" id="ARBA00023014"/>
    </source>
</evidence>
<dbReference type="InterPro" id="IPR051198">
    <property type="entry name" value="BchE-like"/>
</dbReference>
<keyword evidence="3" id="KW-0479">Metal-binding</keyword>
<evidence type="ECO:0000313" key="7">
    <source>
        <dbReference type="EMBL" id="KAB3534800.1"/>
    </source>
</evidence>